<accession>A0AAD6VFY5</accession>
<dbReference type="EMBL" id="JARJCW010000033">
    <property type="protein sequence ID" value="KAJ7208612.1"/>
    <property type="molecule type" value="Genomic_DNA"/>
</dbReference>
<feature type="region of interest" description="Disordered" evidence="1">
    <location>
        <begin position="1"/>
        <end position="38"/>
    </location>
</feature>
<comment type="caution">
    <text evidence="2">The sequence shown here is derived from an EMBL/GenBank/DDBJ whole genome shotgun (WGS) entry which is preliminary data.</text>
</comment>
<dbReference type="Proteomes" id="UP001219525">
    <property type="component" value="Unassembled WGS sequence"/>
</dbReference>
<evidence type="ECO:0000313" key="3">
    <source>
        <dbReference type="Proteomes" id="UP001219525"/>
    </source>
</evidence>
<proteinExistence type="predicted"/>
<organism evidence="2 3">
    <name type="scientific">Mycena pura</name>
    <dbReference type="NCBI Taxonomy" id="153505"/>
    <lineage>
        <taxon>Eukaryota</taxon>
        <taxon>Fungi</taxon>
        <taxon>Dikarya</taxon>
        <taxon>Basidiomycota</taxon>
        <taxon>Agaricomycotina</taxon>
        <taxon>Agaricomycetes</taxon>
        <taxon>Agaricomycetidae</taxon>
        <taxon>Agaricales</taxon>
        <taxon>Marasmiineae</taxon>
        <taxon>Mycenaceae</taxon>
        <taxon>Mycena</taxon>
    </lineage>
</organism>
<protein>
    <submittedName>
        <fullName evidence="2">Uncharacterized protein</fullName>
    </submittedName>
</protein>
<name>A0AAD6VFY5_9AGAR</name>
<dbReference type="AlphaFoldDB" id="A0AAD6VFY5"/>
<gene>
    <name evidence="2" type="ORF">GGX14DRAFT_566829</name>
</gene>
<sequence>MALPASFESPAAALDAPTRSARTLTPGTRAAPATHAPRACTRCARARVRRARAPLPRMSRAALCLHLHSHPPCRQRRAGTDERAGSAMPAAAPPKPAPTAPERSHSY</sequence>
<feature type="compositionally biased region" description="Low complexity" evidence="1">
    <location>
        <begin position="25"/>
        <end position="38"/>
    </location>
</feature>
<reference evidence="2" key="1">
    <citation type="submission" date="2023-03" db="EMBL/GenBank/DDBJ databases">
        <title>Massive genome expansion in bonnet fungi (Mycena s.s.) driven by repeated elements and novel gene families across ecological guilds.</title>
        <authorList>
            <consortium name="Lawrence Berkeley National Laboratory"/>
            <person name="Harder C.B."/>
            <person name="Miyauchi S."/>
            <person name="Viragh M."/>
            <person name="Kuo A."/>
            <person name="Thoen E."/>
            <person name="Andreopoulos B."/>
            <person name="Lu D."/>
            <person name="Skrede I."/>
            <person name="Drula E."/>
            <person name="Henrissat B."/>
            <person name="Morin E."/>
            <person name="Kohler A."/>
            <person name="Barry K."/>
            <person name="LaButti K."/>
            <person name="Morin E."/>
            <person name="Salamov A."/>
            <person name="Lipzen A."/>
            <person name="Mereny Z."/>
            <person name="Hegedus B."/>
            <person name="Baldrian P."/>
            <person name="Stursova M."/>
            <person name="Weitz H."/>
            <person name="Taylor A."/>
            <person name="Grigoriev I.V."/>
            <person name="Nagy L.G."/>
            <person name="Martin F."/>
            <person name="Kauserud H."/>
        </authorList>
    </citation>
    <scope>NUCLEOTIDE SEQUENCE</scope>
    <source>
        <strain evidence="2">9144</strain>
    </source>
</reference>
<keyword evidence="3" id="KW-1185">Reference proteome</keyword>
<evidence type="ECO:0000256" key="1">
    <source>
        <dbReference type="SAM" id="MobiDB-lite"/>
    </source>
</evidence>
<evidence type="ECO:0000313" key="2">
    <source>
        <dbReference type="EMBL" id="KAJ7208612.1"/>
    </source>
</evidence>
<feature type="region of interest" description="Disordered" evidence="1">
    <location>
        <begin position="70"/>
        <end position="107"/>
    </location>
</feature>